<name>A0A1I8P336_STOCA</name>
<protein>
    <submittedName>
        <fullName evidence="2">Uncharacterized protein</fullName>
    </submittedName>
</protein>
<feature type="region of interest" description="Disordered" evidence="1">
    <location>
        <begin position="677"/>
        <end position="716"/>
    </location>
</feature>
<dbReference type="EnsemblMetazoa" id="SCAU004382-RF">
    <property type="protein sequence ID" value="SCAU004382-PF"/>
    <property type="gene ID" value="SCAU004382"/>
</dbReference>
<proteinExistence type="predicted"/>
<organism evidence="2 3">
    <name type="scientific">Stomoxys calcitrans</name>
    <name type="common">Stable fly</name>
    <name type="synonym">Conops calcitrans</name>
    <dbReference type="NCBI Taxonomy" id="35570"/>
    <lineage>
        <taxon>Eukaryota</taxon>
        <taxon>Metazoa</taxon>
        <taxon>Ecdysozoa</taxon>
        <taxon>Arthropoda</taxon>
        <taxon>Hexapoda</taxon>
        <taxon>Insecta</taxon>
        <taxon>Pterygota</taxon>
        <taxon>Neoptera</taxon>
        <taxon>Endopterygota</taxon>
        <taxon>Diptera</taxon>
        <taxon>Brachycera</taxon>
        <taxon>Muscomorpha</taxon>
        <taxon>Muscoidea</taxon>
        <taxon>Muscidae</taxon>
        <taxon>Stomoxys</taxon>
    </lineage>
</organism>
<dbReference type="KEGG" id="scac:106086053"/>
<accession>A0A1I8P336</accession>
<dbReference type="AlphaFoldDB" id="A0A1I8P336"/>
<reference evidence="2" key="1">
    <citation type="submission" date="2020-05" db="UniProtKB">
        <authorList>
            <consortium name="EnsemblMetazoa"/>
        </authorList>
    </citation>
    <scope>IDENTIFICATION</scope>
    <source>
        <strain evidence="2">USDA</strain>
    </source>
</reference>
<evidence type="ECO:0000313" key="2">
    <source>
        <dbReference type="EnsemblMetazoa" id="SCAU004382-PF"/>
    </source>
</evidence>
<evidence type="ECO:0000256" key="1">
    <source>
        <dbReference type="SAM" id="MobiDB-lite"/>
    </source>
</evidence>
<evidence type="ECO:0000313" key="3">
    <source>
        <dbReference type="Proteomes" id="UP000095300"/>
    </source>
</evidence>
<gene>
    <name evidence="2" type="primary">106086053</name>
</gene>
<keyword evidence="3" id="KW-1185">Reference proteome</keyword>
<feature type="region of interest" description="Disordered" evidence="1">
    <location>
        <begin position="373"/>
        <end position="403"/>
    </location>
</feature>
<feature type="compositionally biased region" description="Basic and acidic residues" evidence="1">
    <location>
        <begin position="677"/>
        <end position="686"/>
    </location>
</feature>
<feature type="compositionally biased region" description="Polar residues" evidence="1">
    <location>
        <begin position="391"/>
        <end position="402"/>
    </location>
</feature>
<dbReference type="VEuPathDB" id="VectorBase:SCAU004382"/>
<feature type="compositionally biased region" description="Polar residues" evidence="1">
    <location>
        <begin position="687"/>
        <end position="697"/>
    </location>
</feature>
<dbReference type="Proteomes" id="UP000095300">
    <property type="component" value="Unassembled WGS sequence"/>
</dbReference>
<sequence>MACSLTSLAPQRSKSCPARLSCRDLEWERMGYQVATTANAMADTKYIPQQGQQYDENMYPTQGYCNYAAAKEHLWPNASFWCECRPPFAKRGCVECQKAEQQQSKGIMNNQEYWYRKNGHRYAEEDSPEEFLVIHDLQGESGNSDNDSYCSAYEDWVEEAAEEFEDNSFIHASEELLYRGLTKPGLYGGENLICRECNLCLGHIRESYIPASFCYQKSSSCKDFCYNRRPLGSQKNLRSKKTESQSERPYMALCTSLGGTFDDDRHFKRNENNMPWLFNKETLKCCPMTEYELPSNIPEKNVSHYCCSCRGLEEPRVMASTEIEENVKHFCSCCRSFEEPILMTSTGEEVSDICMINTLNNYSSKNNGEYQTEVDASNERMSQRSFRRKYSPSSGKSRSCYNSPHGKMVKQEQVVNSIKPGSHACYPQCPTELVSSNYVKNREYNHCGRTDMKNLSSDVQSLCNRRCYCPAYEQHCHCQQKSCGENLEYKPLKRSDLILKNRCSYSSKHQLVCDSDVYYHQCQQDYSNTPSEMKTDLKHLSNKSQNNCHCPRDSQCFVSSTNDPKASKNTLKEEYQHYKLHKRTDSKNGYGNAEKHTDHIPPNKIGHSRHENQYQSQVFKAETSHFPSSHQNFKKLPEKRYEQMSVRHTPRKNPPKIFNYCHNRKLCPGTENKSDLNKTFSPREQHANNVRNPSRQPLNRHKTKLSSAVSKDSKKSLSMAFPSDSANIRNHNSATNSLNPISHSYLSPAPPAFSRDILIKASGFLQNSWEKFLKCCSEMFYMHDNYTKECDGKLRTLPQSLEIQGATVKSSSTDDHDPNSTQYSICCICSGVISNRNFTPPSQASCATLKDFYSSEKVINTCNFPSPQPECENRKPCSQFVDQSLLLCDTRKFDGPLVSPLYCKYVEIKPQIYCGSNERYCQETKLCDALTTSTTSQNQKDQQNFSSNGEETLVREEQEEKLIPIIDEAGQNKFVRGISSASNYYLHQNFFTAGK</sequence>
<feature type="region of interest" description="Disordered" evidence="1">
    <location>
        <begin position="584"/>
        <end position="611"/>
    </location>
</feature>